<dbReference type="GO" id="GO:0045499">
    <property type="term" value="F:chemorepellent activity"/>
    <property type="evidence" value="ECO:0007669"/>
    <property type="project" value="TreeGrafter"/>
</dbReference>
<evidence type="ECO:0000256" key="2">
    <source>
        <dbReference type="ARBA" id="ARBA00004613"/>
    </source>
</evidence>
<accession>A0AAE0SG46</accession>
<comment type="caution">
    <text evidence="18">The sequence shown here is derived from an EMBL/GenBank/DDBJ whole genome shotgun (WGS) entry which is preliminary data.</text>
</comment>
<name>A0AAE0SG46_9BIVA</name>
<dbReference type="AlphaFoldDB" id="A0AAE0SG46"/>
<feature type="chain" id="PRO_5041996145" description="Semaphorin-2A" evidence="16">
    <location>
        <begin position="29"/>
        <end position="843"/>
    </location>
</feature>
<evidence type="ECO:0000256" key="6">
    <source>
        <dbReference type="ARBA" id="ARBA00022729"/>
    </source>
</evidence>
<dbReference type="Proteomes" id="UP001195483">
    <property type="component" value="Unassembled WGS sequence"/>
</dbReference>
<dbReference type="FunFam" id="2.20.100.10:FF:000021">
    <property type="entry name" value="semaphorin-5B isoform X1"/>
    <property type="match status" value="1"/>
</dbReference>
<dbReference type="Gene3D" id="2.130.10.10">
    <property type="entry name" value="YVTN repeat-like/Quinoprotein amine dehydrogenase"/>
    <property type="match status" value="1"/>
</dbReference>
<feature type="signal peptide" evidence="16">
    <location>
        <begin position="1"/>
        <end position="28"/>
    </location>
</feature>
<dbReference type="GO" id="GO:0007411">
    <property type="term" value="P:axon guidance"/>
    <property type="evidence" value="ECO:0007669"/>
    <property type="project" value="TreeGrafter"/>
</dbReference>
<keyword evidence="3" id="KW-0217">Developmental protein</keyword>
<dbReference type="PROSITE" id="PS51004">
    <property type="entry name" value="SEMA"/>
    <property type="match status" value="1"/>
</dbReference>
<evidence type="ECO:0000256" key="14">
    <source>
        <dbReference type="ARBA" id="ARBA00074148"/>
    </source>
</evidence>
<evidence type="ECO:0000256" key="16">
    <source>
        <dbReference type="SAM" id="SignalP"/>
    </source>
</evidence>
<evidence type="ECO:0000256" key="3">
    <source>
        <dbReference type="ARBA" id="ARBA00022473"/>
    </source>
</evidence>
<dbReference type="PANTHER" id="PTHR11036">
    <property type="entry name" value="SEMAPHORIN"/>
    <property type="match status" value="1"/>
</dbReference>
<dbReference type="InterPro" id="IPR036383">
    <property type="entry name" value="TSP1_rpt_sf"/>
</dbReference>
<reference evidence="18" key="3">
    <citation type="submission" date="2023-05" db="EMBL/GenBank/DDBJ databases">
        <authorList>
            <person name="Smith C.H."/>
        </authorList>
    </citation>
    <scope>NUCLEOTIDE SEQUENCE</scope>
    <source>
        <strain evidence="18">CHS0354</strain>
        <tissue evidence="18">Mantle</tissue>
    </source>
</reference>
<dbReference type="InterPro" id="IPR027231">
    <property type="entry name" value="Semaphorin"/>
</dbReference>
<reference evidence="18" key="2">
    <citation type="journal article" date="2021" name="Genome Biol. Evol.">
        <title>Developing a high-quality reference genome for a parasitic bivalve with doubly uniparental inheritance (Bivalvia: Unionida).</title>
        <authorList>
            <person name="Smith C.H."/>
        </authorList>
    </citation>
    <scope>NUCLEOTIDE SEQUENCE</scope>
    <source>
        <strain evidence="18">CHS0354</strain>
        <tissue evidence="18">Mantle</tissue>
    </source>
</reference>
<keyword evidence="7" id="KW-0677">Repeat</keyword>
<dbReference type="Pfam" id="PF23260">
    <property type="entry name" value="TSP1_2"/>
    <property type="match status" value="1"/>
</dbReference>
<dbReference type="SMART" id="SM00423">
    <property type="entry name" value="PSI"/>
    <property type="match status" value="1"/>
</dbReference>
<proteinExistence type="predicted"/>
<evidence type="ECO:0000313" key="18">
    <source>
        <dbReference type="EMBL" id="KAK3591412.1"/>
    </source>
</evidence>
<dbReference type="InterPro" id="IPR016201">
    <property type="entry name" value="PSI"/>
</dbReference>
<dbReference type="EMBL" id="JAEAOA010000378">
    <property type="protein sequence ID" value="KAK3591412.1"/>
    <property type="molecule type" value="Genomic_DNA"/>
</dbReference>
<reference evidence="18" key="1">
    <citation type="journal article" date="2021" name="Genome Biol. Evol.">
        <title>A High-Quality Reference Genome for a Parasitic Bivalve with Doubly Uniparental Inheritance (Bivalvia: Unionida).</title>
        <authorList>
            <person name="Smith C.H."/>
        </authorList>
    </citation>
    <scope>NUCLEOTIDE SEQUENCE</scope>
    <source>
        <strain evidence="18">CHS0354</strain>
    </source>
</reference>
<protein>
    <recommendedName>
        <fullName evidence="14">Semaphorin-2A</fullName>
    </recommendedName>
</protein>
<dbReference type="InterPro" id="IPR001627">
    <property type="entry name" value="Semap_dom"/>
</dbReference>
<dbReference type="InterPro" id="IPR015943">
    <property type="entry name" value="WD40/YVTN_repeat-like_dom_sf"/>
</dbReference>
<dbReference type="Pfam" id="PF00090">
    <property type="entry name" value="TSP_1"/>
    <property type="match status" value="2"/>
</dbReference>
<keyword evidence="11" id="KW-0472">Membrane</keyword>
<keyword evidence="12" id="KW-1015">Disulfide bond</keyword>
<dbReference type="Pfam" id="PF01437">
    <property type="entry name" value="PSI"/>
    <property type="match status" value="1"/>
</dbReference>
<dbReference type="FunFam" id="2.20.100.10:FF:000001">
    <property type="entry name" value="semaphorin-5A isoform X1"/>
    <property type="match status" value="2"/>
</dbReference>
<dbReference type="GO" id="GO:0030215">
    <property type="term" value="F:semaphorin receptor binding"/>
    <property type="evidence" value="ECO:0007669"/>
    <property type="project" value="InterPro"/>
</dbReference>
<evidence type="ECO:0000256" key="15">
    <source>
        <dbReference type="PROSITE-ProRule" id="PRU00352"/>
    </source>
</evidence>
<evidence type="ECO:0000256" key="13">
    <source>
        <dbReference type="ARBA" id="ARBA00023180"/>
    </source>
</evidence>
<dbReference type="PRINTS" id="PR01705">
    <property type="entry name" value="TSP1REPEAT"/>
</dbReference>
<dbReference type="InterPro" id="IPR057563">
    <property type="entry name" value="Sema5A/B-like_TSP-1"/>
</dbReference>
<keyword evidence="4" id="KW-0964">Secreted</keyword>
<dbReference type="PANTHER" id="PTHR11036:SF79">
    <property type="entry name" value="SEMAPHORIN 5C, ISOFORM A"/>
    <property type="match status" value="1"/>
</dbReference>
<evidence type="ECO:0000256" key="9">
    <source>
        <dbReference type="ARBA" id="ARBA00022902"/>
    </source>
</evidence>
<evidence type="ECO:0000256" key="7">
    <source>
        <dbReference type="ARBA" id="ARBA00022737"/>
    </source>
</evidence>
<keyword evidence="10" id="KW-1133">Transmembrane helix</keyword>
<evidence type="ECO:0000256" key="5">
    <source>
        <dbReference type="ARBA" id="ARBA00022692"/>
    </source>
</evidence>
<evidence type="ECO:0000256" key="1">
    <source>
        <dbReference type="ARBA" id="ARBA00004167"/>
    </source>
</evidence>
<keyword evidence="8" id="KW-0221">Differentiation</keyword>
<keyword evidence="13" id="KW-0325">Glycoprotein</keyword>
<dbReference type="SMART" id="SM00209">
    <property type="entry name" value="TSP1"/>
    <property type="match status" value="3"/>
</dbReference>
<dbReference type="Pfam" id="PF01403">
    <property type="entry name" value="Sema"/>
    <property type="match status" value="1"/>
</dbReference>
<keyword evidence="9" id="KW-0524">Neurogenesis</keyword>
<dbReference type="GO" id="GO:0005576">
    <property type="term" value="C:extracellular region"/>
    <property type="evidence" value="ECO:0007669"/>
    <property type="project" value="UniProtKB-SubCell"/>
</dbReference>
<dbReference type="GO" id="GO:0005886">
    <property type="term" value="C:plasma membrane"/>
    <property type="evidence" value="ECO:0007669"/>
    <property type="project" value="TreeGrafter"/>
</dbReference>
<dbReference type="SUPFAM" id="SSF103575">
    <property type="entry name" value="Plexin repeat"/>
    <property type="match status" value="1"/>
</dbReference>
<dbReference type="Gene3D" id="2.20.100.10">
    <property type="entry name" value="Thrombospondin type-1 (TSP1) repeat"/>
    <property type="match status" value="3"/>
</dbReference>
<evidence type="ECO:0000256" key="8">
    <source>
        <dbReference type="ARBA" id="ARBA00022782"/>
    </source>
</evidence>
<comment type="caution">
    <text evidence="15">Lacks conserved residue(s) required for the propagation of feature annotation.</text>
</comment>
<dbReference type="PROSITE" id="PS50092">
    <property type="entry name" value="TSP1"/>
    <property type="match status" value="3"/>
</dbReference>
<dbReference type="InterPro" id="IPR002165">
    <property type="entry name" value="Plexin_repeat"/>
</dbReference>
<sequence>MRNKTGRYAVTLVISVYLLVQNSITALADPEPFPKEFDLRYIDYEELLKKSSVFEDSKIVGYVQLLVDEKNNQLLVGARDSLFRLSLDDLQSFENTLWEADNLTKGTCMEKGQTEYDCFNFVKVLLQHEYIMNGEAQDAIFACGTNAYRPSCTWRLAYNLSVILEEVTGIGRTPYSPDYNSTAIITKDGNFYGATVIDITARDPAIYRSVGNKPHLRTVQYNSKWLNEPDFVSSYEIGEFVYFIFREVAVEYINCGKKIYSRIARVCKTDRGGGLLLDENWTTYFKARLNCSLPGEYPFYFDEIQSTFYLEEEGQLYAVFTTPESSIAGSAVCVYSLEAFNKSFTGEFKYQDSPRSAWERHVNSNPLTQCPVEKDTSKRSFADEGGGNKQSIMSQKYQMMDNSVQPMAIKPVLVGLNERWTHVVVDNILGKNGVTYKVLFVATDDGKLKKMLKLPNVEDACLIEEMKIVPNGELRPVKAMKLYTKDGAIFISTFQHILKFPVHRCDRFKDIDLCLNAKDPYCGWNTVEGVCGPPPSNQPSVHFWMQTIDGCPVVEHPVNGGWSNWTEWTKCTQVGGDPTTGDCLCRSRSCDNPRPVFGGWKCYGPSIEVTNCTTHGQWTAWSEWSQCSQSCGSTAVQWRQRYCSNPPPRFGGRECMGDQKEEEYCKGQKPCPTPPVQSNWTQWTEWTQCTSNCNGGIQNRRRSCVEPPPGQEQKPCLGNQQEWRICNTFVCEDIDKMTPWTPWVVTNRTKGGYFQERFRFVCRASVPSQDLIKTQLMKSPTQFCLNNGGSCYDSGEIGRTIDTFSPIDRYLRKYCKHRKRLFKQFCKCRTLGIFLVCQKCSLG</sequence>
<gene>
    <name evidence="18" type="ORF">CHS0354_005339</name>
</gene>
<evidence type="ECO:0000256" key="12">
    <source>
        <dbReference type="ARBA" id="ARBA00023157"/>
    </source>
</evidence>
<dbReference type="FunFam" id="2.130.10.10:FF:000369">
    <property type="entry name" value="semaphorin-2A isoform X1"/>
    <property type="match status" value="1"/>
</dbReference>
<dbReference type="Gene3D" id="3.30.1680.10">
    <property type="entry name" value="ligand-binding face of the semaphorins, domain 2"/>
    <property type="match status" value="1"/>
</dbReference>
<dbReference type="SUPFAM" id="SSF82895">
    <property type="entry name" value="TSP-1 type 1 repeat"/>
    <property type="match status" value="3"/>
</dbReference>
<organism evidence="18 19">
    <name type="scientific">Potamilus streckersoni</name>
    <dbReference type="NCBI Taxonomy" id="2493646"/>
    <lineage>
        <taxon>Eukaryota</taxon>
        <taxon>Metazoa</taxon>
        <taxon>Spiralia</taxon>
        <taxon>Lophotrochozoa</taxon>
        <taxon>Mollusca</taxon>
        <taxon>Bivalvia</taxon>
        <taxon>Autobranchia</taxon>
        <taxon>Heteroconchia</taxon>
        <taxon>Palaeoheterodonta</taxon>
        <taxon>Unionida</taxon>
        <taxon>Unionoidea</taxon>
        <taxon>Unionidae</taxon>
        <taxon>Ambleminae</taxon>
        <taxon>Lampsilini</taxon>
        <taxon>Potamilus</taxon>
    </lineage>
</organism>
<dbReference type="SMART" id="SM00630">
    <property type="entry name" value="Sema"/>
    <property type="match status" value="1"/>
</dbReference>
<dbReference type="InterPro" id="IPR000884">
    <property type="entry name" value="TSP1_rpt"/>
</dbReference>
<comment type="subcellular location">
    <subcellularLocation>
        <location evidence="1">Membrane</location>
        <topology evidence="1">Single-pass membrane protein</topology>
    </subcellularLocation>
    <subcellularLocation>
        <location evidence="2">Secreted</location>
    </subcellularLocation>
</comment>
<evidence type="ECO:0000256" key="10">
    <source>
        <dbReference type="ARBA" id="ARBA00022989"/>
    </source>
</evidence>
<dbReference type="InterPro" id="IPR036352">
    <property type="entry name" value="Semap_dom_sf"/>
</dbReference>
<keyword evidence="19" id="KW-1185">Reference proteome</keyword>
<dbReference type="SUPFAM" id="SSF101912">
    <property type="entry name" value="Sema domain"/>
    <property type="match status" value="1"/>
</dbReference>
<evidence type="ECO:0000259" key="17">
    <source>
        <dbReference type="PROSITE" id="PS51004"/>
    </source>
</evidence>
<evidence type="ECO:0000256" key="11">
    <source>
        <dbReference type="ARBA" id="ARBA00023136"/>
    </source>
</evidence>
<keyword evidence="5" id="KW-0812">Transmembrane</keyword>
<feature type="domain" description="Sema" evidence="17">
    <location>
        <begin position="39"/>
        <end position="502"/>
    </location>
</feature>
<evidence type="ECO:0000313" key="19">
    <source>
        <dbReference type="Proteomes" id="UP001195483"/>
    </source>
</evidence>
<dbReference type="GO" id="GO:0030335">
    <property type="term" value="P:positive regulation of cell migration"/>
    <property type="evidence" value="ECO:0007669"/>
    <property type="project" value="TreeGrafter"/>
</dbReference>
<evidence type="ECO:0000256" key="4">
    <source>
        <dbReference type="ARBA" id="ARBA00022525"/>
    </source>
</evidence>
<keyword evidence="6 16" id="KW-0732">Signal</keyword>
<dbReference type="GO" id="GO:0071526">
    <property type="term" value="P:semaphorin-plexin signaling pathway"/>
    <property type="evidence" value="ECO:0007669"/>
    <property type="project" value="TreeGrafter"/>
</dbReference>